<feature type="compositionally biased region" description="Basic and acidic residues" evidence="1">
    <location>
        <begin position="8"/>
        <end position="17"/>
    </location>
</feature>
<sequence length="237" mass="25756">MVMPRRASNKDEGEPVSRRSSARIAANIANKETTTPSPKSTKAAEEITKVSVQEHENYDSLPGDINGTTETPVKRFKDIINDEEEKSKSDDEADDKQGDHQAEDFEVIKKSDVPDPDSDEVKSAISAQGEDGSLLVGFVQVDKSEVLSHDNEEVQKVVEVLDKVREAPDHENTRGDSPSHCPVNGYAKTESIQPISNGVQIESSSEDKPPEAIKHAAESVESSSDLCSAPLTTNESQ</sequence>
<organism evidence="2 3">
    <name type="scientific">Protopolystoma xenopodis</name>
    <dbReference type="NCBI Taxonomy" id="117903"/>
    <lineage>
        <taxon>Eukaryota</taxon>
        <taxon>Metazoa</taxon>
        <taxon>Spiralia</taxon>
        <taxon>Lophotrochozoa</taxon>
        <taxon>Platyhelminthes</taxon>
        <taxon>Monogenea</taxon>
        <taxon>Polyopisthocotylea</taxon>
        <taxon>Polystomatidea</taxon>
        <taxon>Polystomatidae</taxon>
        <taxon>Protopolystoma</taxon>
    </lineage>
</organism>
<feature type="region of interest" description="Disordered" evidence="1">
    <location>
        <begin position="1"/>
        <end position="133"/>
    </location>
</feature>
<feature type="compositionally biased region" description="Polar residues" evidence="1">
    <location>
        <begin position="190"/>
        <end position="203"/>
    </location>
</feature>
<feature type="compositionally biased region" description="Basic and acidic residues" evidence="1">
    <location>
        <begin position="162"/>
        <end position="174"/>
    </location>
</feature>
<name>A0A3S5B1L8_9PLAT</name>
<accession>A0A3S5B1L8</accession>
<feature type="compositionally biased region" description="Basic and acidic residues" evidence="1">
    <location>
        <begin position="205"/>
        <end position="218"/>
    </location>
</feature>
<feature type="compositionally biased region" description="Low complexity" evidence="1">
    <location>
        <begin position="18"/>
        <end position="41"/>
    </location>
</feature>
<dbReference type="EMBL" id="CAAALY010009489">
    <property type="protein sequence ID" value="VEL10613.1"/>
    <property type="molecule type" value="Genomic_DNA"/>
</dbReference>
<reference evidence="2" key="1">
    <citation type="submission" date="2018-11" db="EMBL/GenBank/DDBJ databases">
        <authorList>
            <consortium name="Pathogen Informatics"/>
        </authorList>
    </citation>
    <scope>NUCLEOTIDE SEQUENCE</scope>
</reference>
<keyword evidence="3" id="KW-1185">Reference proteome</keyword>
<feature type="region of interest" description="Disordered" evidence="1">
    <location>
        <begin position="162"/>
        <end position="237"/>
    </location>
</feature>
<feature type="compositionally biased region" description="Basic and acidic residues" evidence="1">
    <location>
        <begin position="42"/>
        <end position="58"/>
    </location>
</feature>
<evidence type="ECO:0000313" key="3">
    <source>
        <dbReference type="Proteomes" id="UP000784294"/>
    </source>
</evidence>
<protein>
    <submittedName>
        <fullName evidence="2">Uncharacterized protein</fullName>
    </submittedName>
</protein>
<feature type="compositionally biased region" description="Basic and acidic residues" evidence="1">
    <location>
        <begin position="72"/>
        <end position="113"/>
    </location>
</feature>
<evidence type="ECO:0000256" key="1">
    <source>
        <dbReference type="SAM" id="MobiDB-lite"/>
    </source>
</evidence>
<feature type="compositionally biased region" description="Polar residues" evidence="1">
    <location>
        <begin position="220"/>
        <end position="237"/>
    </location>
</feature>
<proteinExistence type="predicted"/>
<evidence type="ECO:0000313" key="2">
    <source>
        <dbReference type="EMBL" id="VEL10613.1"/>
    </source>
</evidence>
<dbReference type="OrthoDB" id="6249274at2759"/>
<comment type="caution">
    <text evidence="2">The sequence shown here is derived from an EMBL/GenBank/DDBJ whole genome shotgun (WGS) entry which is preliminary data.</text>
</comment>
<dbReference type="Proteomes" id="UP000784294">
    <property type="component" value="Unassembled WGS sequence"/>
</dbReference>
<gene>
    <name evidence="2" type="ORF">PXEA_LOCUS4053</name>
</gene>
<dbReference type="AlphaFoldDB" id="A0A3S5B1L8"/>